<feature type="non-terminal residue" evidence="2">
    <location>
        <position position="1"/>
    </location>
</feature>
<dbReference type="EMBL" id="MU154587">
    <property type="protein sequence ID" value="KAF9493314.1"/>
    <property type="molecule type" value="Genomic_DNA"/>
</dbReference>
<organism evidence="2 3">
    <name type="scientific">Pleurotus eryngii</name>
    <name type="common">Boletus of the steppes</name>
    <dbReference type="NCBI Taxonomy" id="5323"/>
    <lineage>
        <taxon>Eukaryota</taxon>
        <taxon>Fungi</taxon>
        <taxon>Dikarya</taxon>
        <taxon>Basidiomycota</taxon>
        <taxon>Agaricomycotina</taxon>
        <taxon>Agaricomycetes</taxon>
        <taxon>Agaricomycetidae</taxon>
        <taxon>Agaricales</taxon>
        <taxon>Pleurotineae</taxon>
        <taxon>Pleurotaceae</taxon>
        <taxon>Pleurotus</taxon>
    </lineage>
</organism>
<dbReference type="InterPro" id="IPR036397">
    <property type="entry name" value="RNaseH_sf"/>
</dbReference>
<dbReference type="Proteomes" id="UP000807025">
    <property type="component" value="Unassembled WGS sequence"/>
</dbReference>
<name>A0A9P6DDV3_PLEER</name>
<dbReference type="AlphaFoldDB" id="A0A9P6DDV3"/>
<sequence>VCMKLPITTPFPGPRSVIVMDNACIHKNEEVIDLICSYGCHNEYLSLYSPDFSSIEQAFLVIKAHL</sequence>
<evidence type="ECO:0000259" key="1">
    <source>
        <dbReference type="Pfam" id="PF13358"/>
    </source>
</evidence>
<accession>A0A9P6DDV3</accession>
<feature type="domain" description="Tc1-like transposase DDE" evidence="1">
    <location>
        <begin position="12"/>
        <end position="66"/>
    </location>
</feature>
<dbReference type="GO" id="GO:0003676">
    <property type="term" value="F:nucleic acid binding"/>
    <property type="evidence" value="ECO:0007669"/>
    <property type="project" value="InterPro"/>
</dbReference>
<dbReference type="Gene3D" id="3.30.420.10">
    <property type="entry name" value="Ribonuclease H-like superfamily/Ribonuclease H"/>
    <property type="match status" value="1"/>
</dbReference>
<proteinExistence type="predicted"/>
<dbReference type="InterPro" id="IPR038717">
    <property type="entry name" value="Tc1-like_DDE_dom"/>
</dbReference>
<dbReference type="OrthoDB" id="2142724at2759"/>
<comment type="caution">
    <text evidence="2">The sequence shown here is derived from an EMBL/GenBank/DDBJ whole genome shotgun (WGS) entry which is preliminary data.</text>
</comment>
<evidence type="ECO:0000313" key="2">
    <source>
        <dbReference type="EMBL" id="KAF9493314.1"/>
    </source>
</evidence>
<reference evidence="2" key="1">
    <citation type="submission" date="2020-11" db="EMBL/GenBank/DDBJ databases">
        <authorList>
            <consortium name="DOE Joint Genome Institute"/>
            <person name="Ahrendt S."/>
            <person name="Riley R."/>
            <person name="Andreopoulos W."/>
            <person name="Labutti K."/>
            <person name="Pangilinan J."/>
            <person name="Ruiz-Duenas F.J."/>
            <person name="Barrasa J.M."/>
            <person name="Sanchez-Garcia M."/>
            <person name="Camarero S."/>
            <person name="Miyauchi S."/>
            <person name="Serrano A."/>
            <person name="Linde D."/>
            <person name="Babiker R."/>
            <person name="Drula E."/>
            <person name="Ayuso-Fernandez I."/>
            <person name="Pacheco R."/>
            <person name="Padilla G."/>
            <person name="Ferreira P."/>
            <person name="Barriuso J."/>
            <person name="Kellner H."/>
            <person name="Castanera R."/>
            <person name="Alfaro M."/>
            <person name="Ramirez L."/>
            <person name="Pisabarro A.G."/>
            <person name="Kuo A."/>
            <person name="Tritt A."/>
            <person name="Lipzen A."/>
            <person name="He G."/>
            <person name="Yan M."/>
            <person name="Ng V."/>
            <person name="Cullen D."/>
            <person name="Martin F."/>
            <person name="Rosso M.-N."/>
            <person name="Henrissat B."/>
            <person name="Hibbett D."/>
            <person name="Martinez A.T."/>
            <person name="Grigoriev I.V."/>
        </authorList>
    </citation>
    <scope>NUCLEOTIDE SEQUENCE</scope>
    <source>
        <strain evidence="2">ATCC 90797</strain>
    </source>
</reference>
<feature type="non-terminal residue" evidence="2">
    <location>
        <position position="66"/>
    </location>
</feature>
<keyword evidence="3" id="KW-1185">Reference proteome</keyword>
<dbReference type="Pfam" id="PF13358">
    <property type="entry name" value="DDE_3"/>
    <property type="match status" value="1"/>
</dbReference>
<protein>
    <recommendedName>
        <fullName evidence="1">Tc1-like transposase DDE domain-containing protein</fullName>
    </recommendedName>
</protein>
<evidence type="ECO:0000313" key="3">
    <source>
        <dbReference type="Proteomes" id="UP000807025"/>
    </source>
</evidence>
<gene>
    <name evidence="2" type="ORF">BDN71DRAFT_1362112</name>
</gene>